<dbReference type="Proteomes" id="UP001163046">
    <property type="component" value="Unassembled WGS sequence"/>
</dbReference>
<protein>
    <submittedName>
        <fullName evidence="2">Uncharacterized protein</fullName>
    </submittedName>
</protein>
<reference evidence="2" key="1">
    <citation type="submission" date="2023-01" db="EMBL/GenBank/DDBJ databases">
        <title>Genome assembly of the deep-sea coral Lophelia pertusa.</title>
        <authorList>
            <person name="Herrera S."/>
            <person name="Cordes E."/>
        </authorList>
    </citation>
    <scope>NUCLEOTIDE SEQUENCE</scope>
    <source>
        <strain evidence="2">USNM1676648</strain>
        <tissue evidence="2">Polyp</tissue>
    </source>
</reference>
<evidence type="ECO:0000256" key="1">
    <source>
        <dbReference type="SAM" id="SignalP"/>
    </source>
</evidence>
<evidence type="ECO:0000313" key="3">
    <source>
        <dbReference type="Proteomes" id="UP001163046"/>
    </source>
</evidence>
<dbReference type="OrthoDB" id="5976619at2759"/>
<keyword evidence="3" id="KW-1185">Reference proteome</keyword>
<comment type="caution">
    <text evidence="2">The sequence shown here is derived from an EMBL/GenBank/DDBJ whole genome shotgun (WGS) entry which is preliminary data.</text>
</comment>
<gene>
    <name evidence="2" type="ORF">OS493_004781</name>
</gene>
<dbReference type="EMBL" id="MU826351">
    <property type="protein sequence ID" value="KAJ7381182.1"/>
    <property type="molecule type" value="Genomic_DNA"/>
</dbReference>
<proteinExistence type="predicted"/>
<feature type="chain" id="PRO_5040783526" evidence="1">
    <location>
        <begin position="25"/>
        <end position="261"/>
    </location>
</feature>
<evidence type="ECO:0000313" key="2">
    <source>
        <dbReference type="EMBL" id="KAJ7381182.1"/>
    </source>
</evidence>
<accession>A0A9W9ZGC5</accession>
<dbReference type="AlphaFoldDB" id="A0A9W9ZGC5"/>
<organism evidence="2 3">
    <name type="scientific">Desmophyllum pertusum</name>
    <dbReference type="NCBI Taxonomy" id="174260"/>
    <lineage>
        <taxon>Eukaryota</taxon>
        <taxon>Metazoa</taxon>
        <taxon>Cnidaria</taxon>
        <taxon>Anthozoa</taxon>
        <taxon>Hexacorallia</taxon>
        <taxon>Scleractinia</taxon>
        <taxon>Caryophylliina</taxon>
        <taxon>Caryophylliidae</taxon>
        <taxon>Desmophyllum</taxon>
    </lineage>
</organism>
<feature type="signal peptide" evidence="1">
    <location>
        <begin position="1"/>
        <end position="24"/>
    </location>
</feature>
<name>A0A9W9ZGC5_9CNID</name>
<sequence>MFMRAVAITLTALFVASWLHSTDATCKHPKETKNWKRKRLVDRAVESDIIIYGEVINSPCWKPGFVKPTTPAPLTTQAPSGVNSTNATSNATTYNATTSTPLTVNLTTVPPTVPYNCSTEFYDAIIKVICVMKGGSVPPRVYLQGFGHGEGTCLDDSYHDLHAYNMLKYLIFIERKKTPTNNIPFRTKAVNHQPAITEIDDESTLEPIFEAIGRNAHLPLGVRNATAYAICKPYVSSAHACCSTYASVIFILLVSSPFLIY</sequence>
<keyword evidence="1" id="KW-0732">Signal</keyword>